<organism evidence="4 5">
    <name type="scientific">Halobaculum lipolyticum</name>
    <dbReference type="NCBI Taxonomy" id="3032001"/>
    <lineage>
        <taxon>Archaea</taxon>
        <taxon>Methanobacteriati</taxon>
        <taxon>Methanobacteriota</taxon>
        <taxon>Stenosarchaea group</taxon>
        <taxon>Halobacteria</taxon>
        <taxon>Halobacteriales</taxon>
        <taxon>Haloferacaceae</taxon>
        <taxon>Halobaculum</taxon>
    </lineage>
</organism>
<comment type="caution">
    <text evidence="4">The sequence shown here is derived from an EMBL/GenBank/DDBJ whole genome shotgun (WGS) entry which is preliminary data.</text>
</comment>
<dbReference type="Pfam" id="PF13476">
    <property type="entry name" value="AAA_23"/>
    <property type="match status" value="1"/>
</dbReference>
<gene>
    <name evidence="4" type="ORF">ACFQL9_03425</name>
</gene>
<keyword evidence="1" id="KW-0175">Coiled coil</keyword>
<dbReference type="PANTHER" id="PTHR43941:SF1">
    <property type="entry name" value="STRUCTURAL MAINTENANCE OF CHROMOSOMES PROTEIN 2"/>
    <property type="match status" value="1"/>
</dbReference>
<dbReference type="NCBIfam" id="NF045487">
    <property type="entry name" value="ASRP"/>
    <property type="match status" value="1"/>
</dbReference>
<sequence>MTINEQTTHDVGIHVENVGGIDETDVTFSPGVTLLVGRNATNRTSFLQAIMAGFGSERASLKGDADEGAVDMTIGEETYERRLVRDSGGRVRFEGDPYLEDPELADLFAFLLENNEARRTVARGDDLRDLILRPIDTDEIQSRIETLVSERDQLSDEIDGIEELKGELPELERERERLREEIETRREELAETESELESADADVEQTRREKADLDDALDRLRETRSELEDVRYRIETEQESRAALREERAEIETELDEHTRSETGEIPEIEDRIADLRGEKREAEAAADELQSIVGFNADLLDGSSSVPGLGDDDEAGADPTRKLVDEEVTCWTCGSDVSPERIETTLDRLRELGNERMERVRDLREEIDELQERRGELERSRRERERLERRLDDVESEIDETAETIDDLRNRRSELTDDVERIEAEVDDLEDDSRGTVLDLHREANEMEYELGRLETDLEGVEDEIAEVEERLDSLTELRTQREAVVEELTELRTRIDRIEREAVEAFNEHMDTVLELLDYGNLDRIWIERVEQTVREGRRKVERGAFELHVVRTTESGTAYEDTIDHLSESEREVTGLVFALAGYLSHELYETVPVMLLDSLEAIDADRIAALVEYLAGHTDYLVAALLPDDAAALPGEYERITEI</sequence>
<feature type="region of interest" description="Disordered" evidence="2">
    <location>
        <begin position="185"/>
        <end position="209"/>
    </location>
</feature>
<protein>
    <submittedName>
        <fullName evidence="4">Archaea-specific SMC-related protein</fullName>
    </submittedName>
</protein>
<dbReference type="RefSeq" id="WP_284033514.1">
    <property type="nucleotide sequence ID" value="NZ_CP126155.1"/>
</dbReference>
<evidence type="ECO:0000313" key="5">
    <source>
        <dbReference type="Proteomes" id="UP001596461"/>
    </source>
</evidence>
<dbReference type="GeneID" id="81126802"/>
<dbReference type="InterPro" id="IPR038729">
    <property type="entry name" value="Rad50/SbcC_AAA"/>
</dbReference>
<feature type="domain" description="Rad50/SbcC-type AAA" evidence="3">
    <location>
        <begin position="13"/>
        <end position="203"/>
    </location>
</feature>
<evidence type="ECO:0000256" key="2">
    <source>
        <dbReference type="SAM" id="MobiDB-lite"/>
    </source>
</evidence>
<dbReference type="Gene3D" id="1.10.287.510">
    <property type="entry name" value="Helix hairpin bin"/>
    <property type="match status" value="1"/>
</dbReference>
<name>A0ABD5WB11_9EURY</name>
<evidence type="ECO:0000259" key="3">
    <source>
        <dbReference type="Pfam" id="PF13476"/>
    </source>
</evidence>
<proteinExistence type="predicted"/>
<dbReference type="EMBL" id="JBHTAH010000002">
    <property type="protein sequence ID" value="MFC7068680.1"/>
    <property type="molecule type" value="Genomic_DNA"/>
</dbReference>
<dbReference type="Gene3D" id="3.40.50.300">
    <property type="entry name" value="P-loop containing nucleotide triphosphate hydrolases"/>
    <property type="match status" value="2"/>
</dbReference>
<dbReference type="InterPro" id="IPR027417">
    <property type="entry name" value="P-loop_NTPase"/>
</dbReference>
<evidence type="ECO:0000313" key="4">
    <source>
        <dbReference type="EMBL" id="MFC7068680.1"/>
    </source>
</evidence>
<dbReference type="Proteomes" id="UP001596461">
    <property type="component" value="Unassembled WGS sequence"/>
</dbReference>
<accession>A0ABD5WB11</accession>
<evidence type="ECO:0000256" key="1">
    <source>
        <dbReference type="SAM" id="Coils"/>
    </source>
</evidence>
<dbReference type="SUPFAM" id="SSF52540">
    <property type="entry name" value="P-loop containing nucleoside triphosphate hydrolases"/>
    <property type="match status" value="1"/>
</dbReference>
<feature type="compositionally biased region" description="Acidic residues" evidence="2">
    <location>
        <begin position="190"/>
        <end position="203"/>
    </location>
</feature>
<feature type="coiled-coil region" evidence="1">
    <location>
        <begin position="347"/>
        <end position="510"/>
    </location>
</feature>
<dbReference type="AlphaFoldDB" id="A0ABD5WB11"/>
<dbReference type="PANTHER" id="PTHR43941">
    <property type="entry name" value="STRUCTURAL MAINTENANCE OF CHROMOSOMES PROTEIN 2"/>
    <property type="match status" value="1"/>
</dbReference>
<keyword evidence="5" id="KW-1185">Reference proteome</keyword>
<reference evidence="4 5" key="1">
    <citation type="journal article" date="2019" name="Int. J. Syst. Evol. Microbiol.">
        <title>The Global Catalogue of Microorganisms (GCM) 10K type strain sequencing project: providing services to taxonomists for standard genome sequencing and annotation.</title>
        <authorList>
            <consortium name="The Broad Institute Genomics Platform"/>
            <consortium name="The Broad Institute Genome Sequencing Center for Infectious Disease"/>
            <person name="Wu L."/>
            <person name="Ma J."/>
        </authorList>
    </citation>
    <scope>NUCLEOTIDE SEQUENCE [LARGE SCALE GENOMIC DNA]</scope>
    <source>
        <strain evidence="4 5">DT31</strain>
    </source>
</reference>